<feature type="binding site" evidence="6">
    <location>
        <position position="80"/>
    </location>
    <ligand>
        <name>Mg(2+)</name>
        <dbReference type="ChEBI" id="CHEBI:18420"/>
        <label>1</label>
        <note>catalytic</note>
    </ligand>
</feature>
<feature type="binding site" evidence="6">
    <location>
        <position position="208"/>
    </location>
    <ligand>
        <name>Mg(2+)</name>
        <dbReference type="ChEBI" id="CHEBI:18420"/>
        <label>1</label>
        <note>catalytic</note>
    </ligand>
</feature>
<dbReference type="InterPro" id="IPR000760">
    <property type="entry name" value="Inositol_monophosphatase-like"/>
</dbReference>
<evidence type="ECO:0000313" key="8">
    <source>
        <dbReference type="Proteomes" id="UP000469185"/>
    </source>
</evidence>
<dbReference type="PANTHER" id="PTHR20854:SF4">
    <property type="entry name" value="INOSITOL-1-MONOPHOSPHATASE-RELATED"/>
    <property type="match status" value="1"/>
</dbReference>
<keyword evidence="3 6" id="KW-0479">Metal-binding</keyword>
<evidence type="ECO:0000256" key="6">
    <source>
        <dbReference type="PIRSR" id="PIRSR600760-2"/>
    </source>
</evidence>
<dbReference type="GO" id="GO:0006020">
    <property type="term" value="P:inositol metabolic process"/>
    <property type="evidence" value="ECO:0007669"/>
    <property type="project" value="TreeGrafter"/>
</dbReference>
<gene>
    <name evidence="7" type="ORF">G1H11_11130</name>
</gene>
<comment type="catalytic activity">
    <reaction evidence="1">
        <text>a myo-inositol phosphate + H2O = myo-inositol + phosphate</text>
        <dbReference type="Rhea" id="RHEA:24056"/>
        <dbReference type="ChEBI" id="CHEBI:15377"/>
        <dbReference type="ChEBI" id="CHEBI:17268"/>
        <dbReference type="ChEBI" id="CHEBI:43474"/>
        <dbReference type="ChEBI" id="CHEBI:84139"/>
        <dbReference type="EC" id="3.1.3.25"/>
    </reaction>
</comment>
<dbReference type="InterPro" id="IPR020550">
    <property type="entry name" value="Inositol_monophosphatase_CS"/>
</dbReference>
<dbReference type="PROSITE" id="PS00630">
    <property type="entry name" value="IMP_2"/>
    <property type="match status" value="1"/>
</dbReference>
<comment type="caution">
    <text evidence="7">The sequence shown here is derived from an EMBL/GenBank/DDBJ whole genome shotgun (WGS) entry which is preliminary data.</text>
</comment>
<feature type="binding site" evidence="6">
    <location>
        <position position="78"/>
    </location>
    <ligand>
        <name>Mg(2+)</name>
        <dbReference type="ChEBI" id="CHEBI:18420"/>
        <label>1</label>
        <note>catalytic</note>
    </ligand>
</feature>
<comment type="cofactor">
    <cofactor evidence="6">
        <name>Mg(2+)</name>
        <dbReference type="ChEBI" id="CHEBI:18420"/>
    </cofactor>
</comment>
<dbReference type="InterPro" id="IPR020583">
    <property type="entry name" value="Inositol_monoP_metal-BS"/>
</dbReference>
<feature type="binding site" evidence="6">
    <location>
        <position position="81"/>
    </location>
    <ligand>
        <name>Mg(2+)</name>
        <dbReference type="ChEBI" id="CHEBI:18420"/>
        <label>1</label>
        <note>catalytic</note>
    </ligand>
</feature>
<keyword evidence="4" id="KW-0378">Hydrolase</keyword>
<dbReference type="EC" id="3.1.3.25" evidence="2"/>
<accession>A0A6N9YLJ6</accession>
<keyword evidence="5 6" id="KW-0460">Magnesium</keyword>
<dbReference type="GO" id="GO:0007165">
    <property type="term" value="P:signal transduction"/>
    <property type="evidence" value="ECO:0007669"/>
    <property type="project" value="TreeGrafter"/>
</dbReference>
<name>A0A6N9YLJ6_9ACTN</name>
<dbReference type="EMBL" id="JAAGOB010000005">
    <property type="protein sequence ID" value="NED95864.1"/>
    <property type="molecule type" value="Genomic_DNA"/>
</dbReference>
<dbReference type="Gene3D" id="3.40.190.80">
    <property type="match status" value="1"/>
</dbReference>
<sequence length="260" mass="28056">MLTHEQASAAAIDRALDVLAKGRAMERSYKSDRDFATTTDFTIEDEVRSLLGELTPDIGFLGEERGRTGPRESYWCLDPIDGTTNFSRGLPTFGIALALIEHETPAHGEIVLPDHRERYATRDGRAYRDNEHLQASQTSSVADSVVAVGDFATGPASRDENRDRLRVLGHMANTVGRVRMLGSAATDLAWLAAGRLDAVVIHSNNSWDVAAGVALARTAGAIITHHDGSPYTLTGPNILAAAPRVHNAILAMLNDPPTRP</sequence>
<dbReference type="PRINTS" id="PR00377">
    <property type="entry name" value="IMPHPHTASES"/>
</dbReference>
<proteinExistence type="predicted"/>
<dbReference type="AlphaFoldDB" id="A0A6N9YLJ6"/>
<dbReference type="GO" id="GO:0046872">
    <property type="term" value="F:metal ion binding"/>
    <property type="evidence" value="ECO:0007669"/>
    <property type="project" value="UniProtKB-KW"/>
</dbReference>
<dbReference type="RefSeq" id="WP_163818629.1">
    <property type="nucleotide sequence ID" value="NZ_JAAGOB010000005.1"/>
</dbReference>
<dbReference type="PANTHER" id="PTHR20854">
    <property type="entry name" value="INOSITOL MONOPHOSPHATASE"/>
    <property type="match status" value="1"/>
</dbReference>
<evidence type="ECO:0000256" key="4">
    <source>
        <dbReference type="ARBA" id="ARBA00022801"/>
    </source>
</evidence>
<dbReference type="GO" id="GO:0008934">
    <property type="term" value="F:inositol monophosphate 1-phosphatase activity"/>
    <property type="evidence" value="ECO:0007669"/>
    <property type="project" value="TreeGrafter"/>
</dbReference>
<organism evidence="7 8">
    <name type="scientific">Phytoactinopolyspora alkaliphila</name>
    <dbReference type="NCBI Taxonomy" id="1783498"/>
    <lineage>
        <taxon>Bacteria</taxon>
        <taxon>Bacillati</taxon>
        <taxon>Actinomycetota</taxon>
        <taxon>Actinomycetes</taxon>
        <taxon>Jiangellales</taxon>
        <taxon>Jiangellaceae</taxon>
        <taxon>Phytoactinopolyspora</taxon>
    </lineage>
</organism>
<evidence type="ECO:0000256" key="1">
    <source>
        <dbReference type="ARBA" id="ARBA00001033"/>
    </source>
</evidence>
<keyword evidence="8" id="KW-1185">Reference proteome</keyword>
<evidence type="ECO:0000256" key="3">
    <source>
        <dbReference type="ARBA" id="ARBA00022723"/>
    </source>
</evidence>
<evidence type="ECO:0000256" key="2">
    <source>
        <dbReference type="ARBA" id="ARBA00013106"/>
    </source>
</evidence>
<dbReference type="Proteomes" id="UP000469185">
    <property type="component" value="Unassembled WGS sequence"/>
</dbReference>
<dbReference type="SUPFAM" id="SSF56655">
    <property type="entry name" value="Carbohydrate phosphatase"/>
    <property type="match status" value="1"/>
</dbReference>
<protein>
    <recommendedName>
        <fullName evidence="2">inositol-phosphate phosphatase</fullName>
        <ecNumber evidence="2">3.1.3.25</ecNumber>
    </recommendedName>
</protein>
<dbReference type="Pfam" id="PF00459">
    <property type="entry name" value="Inositol_P"/>
    <property type="match status" value="1"/>
</dbReference>
<dbReference type="GO" id="GO:0046854">
    <property type="term" value="P:phosphatidylinositol phosphate biosynthetic process"/>
    <property type="evidence" value="ECO:0007669"/>
    <property type="project" value="InterPro"/>
</dbReference>
<reference evidence="7 8" key="1">
    <citation type="submission" date="2020-02" db="EMBL/GenBank/DDBJ databases">
        <authorList>
            <person name="Li X.-J."/>
            <person name="Feng X.-M."/>
        </authorList>
    </citation>
    <scope>NUCLEOTIDE SEQUENCE [LARGE SCALE GENOMIC DNA]</scope>
    <source>
        <strain evidence="7 8">CGMCC 4.7225</strain>
    </source>
</reference>
<feature type="binding site" evidence="6">
    <location>
        <position position="63"/>
    </location>
    <ligand>
        <name>Mg(2+)</name>
        <dbReference type="ChEBI" id="CHEBI:18420"/>
        <label>1</label>
        <note>catalytic</note>
    </ligand>
</feature>
<evidence type="ECO:0000313" key="7">
    <source>
        <dbReference type="EMBL" id="NED95864.1"/>
    </source>
</evidence>
<dbReference type="Gene3D" id="3.30.540.10">
    <property type="entry name" value="Fructose-1,6-Bisphosphatase, subunit A, domain 1"/>
    <property type="match status" value="1"/>
</dbReference>
<evidence type="ECO:0000256" key="5">
    <source>
        <dbReference type="ARBA" id="ARBA00022842"/>
    </source>
</evidence>
<dbReference type="PROSITE" id="PS00629">
    <property type="entry name" value="IMP_1"/>
    <property type="match status" value="1"/>
</dbReference>